<evidence type="ECO:0000259" key="10">
    <source>
        <dbReference type="PROSITE" id="PS51898"/>
    </source>
</evidence>
<comment type="caution">
    <text evidence="12">The sequence shown here is derived from an EMBL/GenBank/DDBJ whole genome shotgun (WGS) entry which is preliminary data.</text>
</comment>
<dbReference type="InterPro" id="IPR004107">
    <property type="entry name" value="Integrase_SAM-like_N"/>
</dbReference>
<proteinExistence type="inferred from homology"/>
<dbReference type="InterPro" id="IPR050090">
    <property type="entry name" value="Tyrosine_recombinase_XerCD"/>
</dbReference>
<keyword evidence="7 9" id="KW-0233">DNA recombination</keyword>
<evidence type="ECO:0000256" key="3">
    <source>
        <dbReference type="ARBA" id="ARBA00022618"/>
    </source>
</evidence>
<gene>
    <name evidence="9" type="primary">xerC</name>
    <name evidence="12" type="ORF">EZJ44_01985</name>
</gene>
<feature type="domain" description="Core-binding (CB)" evidence="11">
    <location>
        <begin position="5"/>
        <end position="102"/>
    </location>
</feature>
<dbReference type="InterPro" id="IPR011010">
    <property type="entry name" value="DNA_brk_join_enz"/>
</dbReference>
<dbReference type="SUPFAM" id="SSF56349">
    <property type="entry name" value="DNA breaking-rejoining enzymes"/>
    <property type="match status" value="1"/>
</dbReference>
<dbReference type="CDD" id="cd00798">
    <property type="entry name" value="INT_XerDC_C"/>
    <property type="match status" value="1"/>
</dbReference>
<dbReference type="GO" id="GO:0007059">
    <property type="term" value="P:chromosome segregation"/>
    <property type="evidence" value="ECO:0007669"/>
    <property type="project" value="UniProtKB-UniRule"/>
</dbReference>
<dbReference type="InterPro" id="IPR002104">
    <property type="entry name" value="Integrase_catalytic"/>
</dbReference>
<evidence type="ECO:0000256" key="1">
    <source>
        <dbReference type="ARBA" id="ARBA00004496"/>
    </source>
</evidence>
<dbReference type="SUPFAM" id="SSF47823">
    <property type="entry name" value="lambda integrase-like, N-terminal domain"/>
    <property type="match status" value="1"/>
</dbReference>
<dbReference type="GO" id="GO:0009037">
    <property type="term" value="F:tyrosine-based site-specific recombinase activity"/>
    <property type="evidence" value="ECO:0007669"/>
    <property type="project" value="UniProtKB-UniRule"/>
</dbReference>
<sequence>MLFDSSIQKLVADYSTFLSVRRGYSAHTVRAYVREAESFLTFLFRQSDFVAGTSTGNAIDLLKNIDVTDMRSWLAEMSAAGHKRSSLARHCASIKTFSHWMFKNGICDADAALRIQAPRASNELPTVLSHKQVEDFLEYLKARAESGDPFDVRDWAIFEVIYAAGMRISECVGLDRADLLDNGTIRVLGKGNKERMVPIGAPAWAALQRWLEARSRLMGWQDQAVFIGKRGHRIDQRVVRQRLCQLADEAQIPEISPHDLRHCAATHLLDGGSDLRIVQEILGHSSLATTQRYTHVSNDRLRAAFGMAHPRA</sequence>
<dbReference type="InterPro" id="IPR023009">
    <property type="entry name" value="Tyrosine_recombinase_XerC/XerD"/>
</dbReference>
<keyword evidence="6 9" id="KW-0238">DNA-binding</keyword>
<feature type="active site" evidence="9">
    <location>
        <position position="284"/>
    </location>
</feature>
<dbReference type="Proteomes" id="UP000293036">
    <property type="component" value="Unassembled WGS sequence"/>
</dbReference>
<evidence type="ECO:0000256" key="5">
    <source>
        <dbReference type="ARBA" id="ARBA00022908"/>
    </source>
</evidence>
<dbReference type="AlphaFoldDB" id="A0A4Q9V1N5"/>
<dbReference type="Pfam" id="PF02899">
    <property type="entry name" value="Phage_int_SAM_1"/>
    <property type="match status" value="1"/>
</dbReference>
<keyword evidence="5 9" id="KW-0229">DNA integration</keyword>
<dbReference type="EMBL" id="SJDT01000002">
    <property type="protein sequence ID" value="TBW23024.1"/>
    <property type="molecule type" value="Genomic_DNA"/>
</dbReference>
<evidence type="ECO:0000256" key="4">
    <source>
        <dbReference type="ARBA" id="ARBA00022829"/>
    </source>
</evidence>
<comment type="subcellular location">
    <subcellularLocation>
        <location evidence="1 9">Cytoplasm</location>
    </subcellularLocation>
</comment>
<feature type="active site" evidence="9">
    <location>
        <position position="258"/>
    </location>
</feature>
<comment type="function">
    <text evidence="9">Site-specific tyrosine recombinase, which acts by catalyzing the cutting and rejoining of the recombining DNA molecules. The XerC-XerD complex is essential to convert dimers of the bacterial chromosome into monomers to permit their segregation at cell division. It also contributes to the segregational stability of plasmids.</text>
</comment>
<dbReference type="PROSITE" id="PS51898">
    <property type="entry name" value="TYR_RECOMBINASE"/>
    <property type="match status" value="1"/>
</dbReference>
<dbReference type="GO" id="GO:0051301">
    <property type="term" value="P:cell division"/>
    <property type="evidence" value="ECO:0007669"/>
    <property type="project" value="UniProtKB-KW"/>
</dbReference>
<dbReference type="OrthoDB" id="9801717at2"/>
<evidence type="ECO:0000259" key="11">
    <source>
        <dbReference type="PROSITE" id="PS51900"/>
    </source>
</evidence>
<evidence type="ECO:0000313" key="13">
    <source>
        <dbReference type="Proteomes" id="UP000293036"/>
    </source>
</evidence>
<keyword evidence="2 9" id="KW-0963">Cytoplasm</keyword>
<feature type="active site" evidence="9">
    <location>
        <position position="167"/>
    </location>
</feature>
<dbReference type="Gene3D" id="1.10.443.10">
    <property type="entry name" value="Intergrase catalytic core"/>
    <property type="match status" value="1"/>
</dbReference>
<accession>A0A4Q9V1N5</accession>
<dbReference type="HAMAP" id="MF_01808">
    <property type="entry name" value="Recomb_XerC_XerD"/>
    <property type="match status" value="1"/>
</dbReference>
<evidence type="ECO:0000256" key="6">
    <source>
        <dbReference type="ARBA" id="ARBA00023125"/>
    </source>
</evidence>
<organism evidence="12 13">
    <name type="scientific">Arcanobacterium bovis</name>
    <dbReference type="NCBI Taxonomy" id="2529275"/>
    <lineage>
        <taxon>Bacteria</taxon>
        <taxon>Bacillati</taxon>
        <taxon>Actinomycetota</taxon>
        <taxon>Actinomycetes</taxon>
        <taxon>Actinomycetales</taxon>
        <taxon>Actinomycetaceae</taxon>
        <taxon>Arcanobacterium</taxon>
    </lineage>
</organism>
<keyword evidence="3 9" id="KW-0132">Cell division</keyword>
<dbReference type="PANTHER" id="PTHR30349">
    <property type="entry name" value="PHAGE INTEGRASE-RELATED"/>
    <property type="match status" value="1"/>
</dbReference>
<dbReference type="GO" id="GO:0005737">
    <property type="term" value="C:cytoplasm"/>
    <property type="evidence" value="ECO:0007669"/>
    <property type="project" value="UniProtKB-SubCell"/>
</dbReference>
<reference evidence="12 13" key="1">
    <citation type="submission" date="2019-02" db="EMBL/GenBank/DDBJ databases">
        <title>Arcanobacterium bovis sp. nov., isolated from the milk of a cow with mastitis.</title>
        <authorList>
            <person name="Sammra O."/>
            <person name="Foster G."/>
            <person name="Hassan A."/>
            <person name="Alssahen M."/>
            <person name="Laemmler C."/>
            <person name="Borowiak M."/>
            <person name="Malorny B."/>
            <person name="Abdulmawjood A."/>
        </authorList>
    </citation>
    <scope>NUCLEOTIDE SEQUENCE [LARGE SCALE GENOMIC DNA]</scope>
    <source>
        <strain evidence="12 13">C605018/01/1</strain>
    </source>
</reference>
<comment type="subunit">
    <text evidence="9">Forms a cyclic heterotetrameric complex composed of two molecules of XerC and two molecules of XerD.</text>
</comment>
<dbReference type="InterPro" id="IPR044068">
    <property type="entry name" value="CB"/>
</dbReference>
<name>A0A4Q9V1N5_9ACTO</name>
<evidence type="ECO:0000256" key="2">
    <source>
        <dbReference type="ARBA" id="ARBA00022490"/>
    </source>
</evidence>
<feature type="active site" description="O-(3'-phospho-DNA)-tyrosine intermediate" evidence="9">
    <location>
        <position position="293"/>
    </location>
</feature>
<evidence type="ECO:0000256" key="9">
    <source>
        <dbReference type="HAMAP-Rule" id="MF_01808"/>
    </source>
</evidence>
<evidence type="ECO:0000256" key="7">
    <source>
        <dbReference type="ARBA" id="ARBA00023172"/>
    </source>
</evidence>
<feature type="domain" description="Tyr recombinase" evidence="10">
    <location>
        <begin position="123"/>
        <end position="306"/>
    </location>
</feature>
<keyword evidence="13" id="KW-1185">Reference proteome</keyword>
<feature type="active site" evidence="9">
    <location>
        <position position="190"/>
    </location>
</feature>
<evidence type="ECO:0000313" key="12">
    <source>
        <dbReference type="EMBL" id="TBW23024.1"/>
    </source>
</evidence>
<dbReference type="InterPro" id="IPR013762">
    <property type="entry name" value="Integrase-like_cat_sf"/>
</dbReference>
<comment type="similarity">
    <text evidence="9">Belongs to the 'phage' integrase family. XerC subfamily.</text>
</comment>
<dbReference type="InterPro" id="IPR010998">
    <property type="entry name" value="Integrase_recombinase_N"/>
</dbReference>
<dbReference type="PROSITE" id="PS51900">
    <property type="entry name" value="CB"/>
    <property type="match status" value="1"/>
</dbReference>
<feature type="active site" evidence="9">
    <location>
        <position position="261"/>
    </location>
</feature>
<keyword evidence="4 9" id="KW-0159">Chromosome partition</keyword>
<evidence type="ECO:0000256" key="8">
    <source>
        <dbReference type="ARBA" id="ARBA00023306"/>
    </source>
</evidence>
<dbReference type="PANTHER" id="PTHR30349:SF77">
    <property type="entry name" value="TYROSINE RECOMBINASE XERC"/>
    <property type="match status" value="1"/>
</dbReference>
<dbReference type="GO" id="GO:0006313">
    <property type="term" value="P:DNA transposition"/>
    <property type="evidence" value="ECO:0007669"/>
    <property type="project" value="UniProtKB-UniRule"/>
</dbReference>
<dbReference type="GO" id="GO:0003677">
    <property type="term" value="F:DNA binding"/>
    <property type="evidence" value="ECO:0007669"/>
    <property type="project" value="UniProtKB-UniRule"/>
</dbReference>
<dbReference type="Pfam" id="PF00589">
    <property type="entry name" value="Phage_integrase"/>
    <property type="match status" value="1"/>
</dbReference>
<keyword evidence="8 9" id="KW-0131">Cell cycle</keyword>
<protein>
    <recommendedName>
        <fullName evidence="9">Tyrosine recombinase XerC</fullName>
    </recommendedName>
</protein>
<dbReference type="Gene3D" id="1.10.150.130">
    <property type="match status" value="1"/>
</dbReference>